<evidence type="ECO:0000313" key="3">
    <source>
        <dbReference type="Proteomes" id="UP001196601"/>
    </source>
</evidence>
<evidence type="ECO:0000259" key="1">
    <source>
        <dbReference type="PROSITE" id="PS50104"/>
    </source>
</evidence>
<dbReference type="InterPro" id="IPR035897">
    <property type="entry name" value="Toll_tir_struct_dom_sf"/>
</dbReference>
<feature type="domain" description="TIR" evidence="1">
    <location>
        <begin position="1"/>
        <end position="133"/>
    </location>
</feature>
<dbReference type="RefSeq" id="WP_213637804.1">
    <property type="nucleotide sequence ID" value="NZ_JADPMV010000001.1"/>
</dbReference>
<name>A0ABS5PV44_9PSED</name>
<dbReference type="InterPro" id="IPR000157">
    <property type="entry name" value="TIR_dom"/>
</dbReference>
<dbReference type="Proteomes" id="UP001196601">
    <property type="component" value="Unassembled WGS sequence"/>
</dbReference>
<dbReference type="PROSITE" id="PS50104">
    <property type="entry name" value="TIR"/>
    <property type="match status" value="1"/>
</dbReference>
<sequence length="290" mass="33153">MPIFISYSHENKEFVDKLAMQLVHRNVSVWLDRWELSIGDSIIDKVQEAVDGASALLVIMSKASISSEWCKRELSSGFLRELEEKRVVVMPVLLEDCDIPLFARGKLYADFRKNFDDGLRTVVEGVAKVTNPFLSRAKEPEYHVGWSIDWGDVNGLFAIILNFVEQAQNQPYTCLTNIEILASPIATIKYESTKKSQGEEHARAYIIKLINEHFQSQPELRPLLVTEREKVERLTVNGPDTGEEYLLRIGARRLGEDTGRDILVNTTKLILQSYRHMEAVLKQPQHRNKA</sequence>
<keyword evidence="2" id="KW-0675">Receptor</keyword>
<reference evidence="2 3" key="1">
    <citation type="journal article" date="2021" name="Syst. Appl. Microbiol.">
        <title>Pseudomonas lalucatii sp. nov. isolated from Vallgornera, a karstic cave in Mallorca, Western Mediterranean.</title>
        <authorList>
            <person name="Busquets A."/>
            <person name="Mulet M."/>
            <person name="Gomila M."/>
            <person name="Garcia-Valdes E."/>
        </authorList>
    </citation>
    <scope>NUCLEOTIDE SEQUENCE [LARGE SCALE GENOMIC DNA]</scope>
    <source>
        <strain evidence="2 3">R1b54</strain>
    </source>
</reference>
<accession>A0ABS5PV44</accession>
<dbReference type="Pfam" id="PF13676">
    <property type="entry name" value="TIR_2"/>
    <property type="match status" value="1"/>
</dbReference>
<gene>
    <name evidence="2" type="ORF">I0D00_00475</name>
</gene>
<keyword evidence="3" id="KW-1185">Reference proteome</keyword>
<proteinExistence type="predicted"/>
<dbReference type="SMART" id="SM00255">
    <property type="entry name" value="TIR"/>
    <property type="match status" value="1"/>
</dbReference>
<comment type="caution">
    <text evidence="2">The sequence shown here is derived from an EMBL/GenBank/DDBJ whole genome shotgun (WGS) entry which is preliminary data.</text>
</comment>
<dbReference type="Gene3D" id="3.40.50.10140">
    <property type="entry name" value="Toll/interleukin-1 receptor homology (TIR) domain"/>
    <property type="match status" value="1"/>
</dbReference>
<protein>
    <submittedName>
        <fullName evidence="2">Toll/interleukin-1 receptor domain-containing protein</fullName>
    </submittedName>
</protein>
<organism evidence="2 3">
    <name type="scientific">Pseudomonas lalucatii</name>
    <dbReference type="NCBI Taxonomy" id="1424203"/>
    <lineage>
        <taxon>Bacteria</taxon>
        <taxon>Pseudomonadati</taxon>
        <taxon>Pseudomonadota</taxon>
        <taxon>Gammaproteobacteria</taxon>
        <taxon>Pseudomonadales</taxon>
        <taxon>Pseudomonadaceae</taxon>
        <taxon>Pseudomonas</taxon>
    </lineage>
</organism>
<dbReference type="SUPFAM" id="SSF52200">
    <property type="entry name" value="Toll/Interleukin receptor TIR domain"/>
    <property type="match status" value="1"/>
</dbReference>
<dbReference type="EMBL" id="JADPMV010000001">
    <property type="protein sequence ID" value="MBS7660425.1"/>
    <property type="molecule type" value="Genomic_DNA"/>
</dbReference>
<evidence type="ECO:0000313" key="2">
    <source>
        <dbReference type="EMBL" id="MBS7660425.1"/>
    </source>
</evidence>